<feature type="region of interest" description="Disordered" evidence="1">
    <location>
        <begin position="58"/>
        <end position="81"/>
    </location>
</feature>
<evidence type="ECO:0000313" key="3">
    <source>
        <dbReference type="EMBL" id="KAF5310739.1"/>
    </source>
</evidence>
<feature type="compositionally biased region" description="Basic residues" evidence="1">
    <location>
        <begin position="114"/>
        <end position="130"/>
    </location>
</feature>
<reference evidence="3 4" key="1">
    <citation type="journal article" date="2020" name="ISME J.">
        <title>Uncovering the hidden diversity of litter-decomposition mechanisms in mushroom-forming fungi.</title>
        <authorList>
            <person name="Floudas D."/>
            <person name="Bentzer J."/>
            <person name="Ahren D."/>
            <person name="Johansson T."/>
            <person name="Persson P."/>
            <person name="Tunlid A."/>
        </authorList>
    </citation>
    <scope>NUCLEOTIDE SEQUENCE [LARGE SCALE GENOMIC DNA]</scope>
    <source>
        <strain evidence="3 4">CBS 101986</strain>
    </source>
</reference>
<evidence type="ECO:0000256" key="1">
    <source>
        <dbReference type="SAM" id="MobiDB-lite"/>
    </source>
</evidence>
<keyword evidence="2" id="KW-0732">Signal</keyword>
<dbReference type="Proteomes" id="UP000567179">
    <property type="component" value="Unassembled WGS sequence"/>
</dbReference>
<comment type="caution">
    <text evidence="3">The sequence shown here is derived from an EMBL/GenBank/DDBJ whole genome shotgun (WGS) entry which is preliminary data.</text>
</comment>
<keyword evidence="4" id="KW-1185">Reference proteome</keyword>
<name>A0A8H5ESH8_9AGAR</name>
<protein>
    <submittedName>
        <fullName evidence="3">Uncharacterized protein</fullName>
    </submittedName>
</protein>
<dbReference type="AlphaFoldDB" id="A0A8H5ESH8"/>
<feature type="signal peptide" evidence="2">
    <location>
        <begin position="1"/>
        <end position="20"/>
    </location>
</feature>
<gene>
    <name evidence="3" type="ORF">D9619_007893</name>
</gene>
<evidence type="ECO:0000313" key="4">
    <source>
        <dbReference type="Proteomes" id="UP000567179"/>
    </source>
</evidence>
<feature type="chain" id="PRO_5033988135" evidence="2">
    <location>
        <begin position="21"/>
        <end position="149"/>
    </location>
</feature>
<dbReference type="EMBL" id="JAACJJ010000057">
    <property type="protein sequence ID" value="KAF5310739.1"/>
    <property type="molecule type" value="Genomic_DNA"/>
</dbReference>
<feature type="region of interest" description="Disordered" evidence="1">
    <location>
        <begin position="96"/>
        <end position="149"/>
    </location>
</feature>
<accession>A0A8H5ESH8</accession>
<proteinExistence type="predicted"/>
<feature type="compositionally biased region" description="Polar residues" evidence="1">
    <location>
        <begin position="66"/>
        <end position="81"/>
    </location>
</feature>
<organism evidence="3 4">
    <name type="scientific">Psilocybe cf. subviscida</name>
    <dbReference type="NCBI Taxonomy" id="2480587"/>
    <lineage>
        <taxon>Eukaryota</taxon>
        <taxon>Fungi</taxon>
        <taxon>Dikarya</taxon>
        <taxon>Basidiomycota</taxon>
        <taxon>Agaricomycotina</taxon>
        <taxon>Agaricomycetes</taxon>
        <taxon>Agaricomycetidae</taxon>
        <taxon>Agaricales</taxon>
        <taxon>Agaricineae</taxon>
        <taxon>Strophariaceae</taxon>
        <taxon>Psilocybe</taxon>
    </lineage>
</organism>
<sequence length="149" mass="16558">MFFRHIILLIFALVLCLVSASPVVLSHPQAPSVQTEQLRQQAAKTPLFIETTVEQDEPLARAQAKPNETSSPLTEQTSAKSGESFIHNMFQKFTGRATTHVPASHSTGALTPPIRRRFSARVARRRHPRPCGKTLKINGKPYEDDRSSS</sequence>
<evidence type="ECO:0000256" key="2">
    <source>
        <dbReference type="SAM" id="SignalP"/>
    </source>
</evidence>